<keyword evidence="4" id="KW-1185">Reference proteome</keyword>
<feature type="chain" id="PRO_5025341541" description="Secreted protein" evidence="2">
    <location>
        <begin position="20"/>
        <end position="184"/>
    </location>
</feature>
<dbReference type="GeneID" id="54345258"/>
<organism evidence="3 4">
    <name type="scientific">Didymella exigua CBS 183.55</name>
    <dbReference type="NCBI Taxonomy" id="1150837"/>
    <lineage>
        <taxon>Eukaryota</taxon>
        <taxon>Fungi</taxon>
        <taxon>Dikarya</taxon>
        <taxon>Ascomycota</taxon>
        <taxon>Pezizomycotina</taxon>
        <taxon>Dothideomycetes</taxon>
        <taxon>Pleosporomycetidae</taxon>
        <taxon>Pleosporales</taxon>
        <taxon>Pleosporineae</taxon>
        <taxon>Didymellaceae</taxon>
        <taxon>Didymella</taxon>
    </lineage>
</organism>
<evidence type="ECO:0008006" key="5">
    <source>
        <dbReference type="Google" id="ProtNLM"/>
    </source>
</evidence>
<dbReference type="RefSeq" id="XP_033449027.1">
    <property type="nucleotide sequence ID" value="XM_033587612.1"/>
</dbReference>
<gene>
    <name evidence="3" type="ORF">M421DRAFT_154965</name>
</gene>
<dbReference type="EMBL" id="ML978968">
    <property type="protein sequence ID" value="KAF1928779.1"/>
    <property type="molecule type" value="Genomic_DNA"/>
</dbReference>
<protein>
    <recommendedName>
        <fullName evidence="5">Secreted protein</fullName>
    </recommendedName>
</protein>
<evidence type="ECO:0000256" key="1">
    <source>
        <dbReference type="SAM" id="MobiDB-lite"/>
    </source>
</evidence>
<feature type="compositionally biased region" description="Polar residues" evidence="1">
    <location>
        <begin position="82"/>
        <end position="101"/>
    </location>
</feature>
<keyword evidence="2" id="KW-0732">Signal</keyword>
<proteinExistence type="predicted"/>
<feature type="signal peptide" evidence="2">
    <location>
        <begin position="1"/>
        <end position="19"/>
    </location>
</feature>
<reference evidence="3" key="1">
    <citation type="journal article" date="2020" name="Stud. Mycol.">
        <title>101 Dothideomycetes genomes: a test case for predicting lifestyles and emergence of pathogens.</title>
        <authorList>
            <person name="Haridas S."/>
            <person name="Albert R."/>
            <person name="Binder M."/>
            <person name="Bloem J."/>
            <person name="Labutti K."/>
            <person name="Salamov A."/>
            <person name="Andreopoulos B."/>
            <person name="Baker S."/>
            <person name="Barry K."/>
            <person name="Bills G."/>
            <person name="Bluhm B."/>
            <person name="Cannon C."/>
            <person name="Castanera R."/>
            <person name="Culley D."/>
            <person name="Daum C."/>
            <person name="Ezra D."/>
            <person name="Gonzalez J."/>
            <person name="Henrissat B."/>
            <person name="Kuo A."/>
            <person name="Liang C."/>
            <person name="Lipzen A."/>
            <person name="Lutzoni F."/>
            <person name="Magnuson J."/>
            <person name="Mondo S."/>
            <person name="Nolan M."/>
            <person name="Ohm R."/>
            <person name="Pangilinan J."/>
            <person name="Park H.-J."/>
            <person name="Ramirez L."/>
            <person name="Alfaro M."/>
            <person name="Sun H."/>
            <person name="Tritt A."/>
            <person name="Yoshinaga Y."/>
            <person name="Zwiers L.-H."/>
            <person name="Turgeon B."/>
            <person name="Goodwin S."/>
            <person name="Spatafora J."/>
            <person name="Crous P."/>
            <person name="Grigoriev I."/>
        </authorList>
    </citation>
    <scope>NUCLEOTIDE SEQUENCE</scope>
    <source>
        <strain evidence="3">CBS 183.55</strain>
    </source>
</reference>
<dbReference type="Proteomes" id="UP000800082">
    <property type="component" value="Unassembled WGS sequence"/>
</dbReference>
<evidence type="ECO:0000256" key="2">
    <source>
        <dbReference type="SAM" id="SignalP"/>
    </source>
</evidence>
<evidence type="ECO:0000313" key="3">
    <source>
        <dbReference type="EMBL" id="KAF1928779.1"/>
    </source>
</evidence>
<name>A0A6A5RMA2_9PLEO</name>
<sequence>MSLIRCLLLSTSILGVSHSMLLWSFRSTLTMHSMHRPVFPSLTLRIRIRHACRPNACRPNACRPNACRPNACRPNACRPNPASHQRGYSSSTSRKANTRTTHPPHARSTPLSSSPSSCDSELTAVGHYIICLTRRDSTLAVSTISRIIASAHCISREFIWYCEKYARTDILALLKLHRASECNE</sequence>
<evidence type="ECO:0000313" key="4">
    <source>
        <dbReference type="Proteomes" id="UP000800082"/>
    </source>
</evidence>
<dbReference type="AlphaFoldDB" id="A0A6A5RMA2"/>
<feature type="region of interest" description="Disordered" evidence="1">
    <location>
        <begin position="80"/>
        <end position="118"/>
    </location>
</feature>
<feature type="compositionally biased region" description="Low complexity" evidence="1">
    <location>
        <begin position="108"/>
        <end position="118"/>
    </location>
</feature>
<accession>A0A6A5RMA2</accession>